<feature type="region of interest" description="Disordered" evidence="1">
    <location>
        <begin position="42"/>
        <end position="110"/>
    </location>
</feature>
<accession>A0A409X5Z7</accession>
<proteinExistence type="predicted"/>
<keyword evidence="3" id="KW-1185">Reference proteome</keyword>
<organism evidence="2 3">
    <name type="scientific">Psilocybe cyanescens</name>
    <dbReference type="NCBI Taxonomy" id="93625"/>
    <lineage>
        <taxon>Eukaryota</taxon>
        <taxon>Fungi</taxon>
        <taxon>Dikarya</taxon>
        <taxon>Basidiomycota</taxon>
        <taxon>Agaricomycotina</taxon>
        <taxon>Agaricomycetes</taxon>
        <taxon>Agaricomycetidae</taxon>
        <taxon>Agaricales</taxon>
        <taxon>Agaricineae</taxon>
        <taxon>Strophariaceae</taxon>
        <taxon>Psilocybe</taxon>
    </lineage>
</organism>
<reference evidence="2 3" key="1">
    <citation type="journal article" date="2018" name="Evol. Lett.">
        <title>Horizontal gene cluster transfer increased hallucinogenic mushroom diversity.</title>
        <authorList>
            <person name="Reynolds H.T."/>
            <person name="Vijayakumar V."/>
            <person name="Gluck-Thaler E."/>
            <person name="Korotkin H.B."/>
            <person name="Matheny P.B."/>
            <person name="Slot J.C."/>
        </authorList>
    </citation>
    <scope>NUCLEOTIDE SEQUENCE [LARGE SCALE GENOMIC DNA]</scope>
    <source>
        <strain evidence="2 3">2631</strain>
    </source>
</reference>
<sequence length="135" mass="14429">MIRRRKEDAGDAIQAEGDGIYPSYLELSFHSSFFAIIPVTEASPASPPPLASNARYSSTSLHESRQLAATQRPSSALSERSDVSAASTESSQLEYPLSSTPMQGDVLQLHESSSRAYSTYPITFSGTGSSASDSF</sequence>
<protein>
    <submittedName>
        <fullName evidence="2">Uncharacterized protein</fullName>
    </submittedName>
</protein>
<gene>
    <name evidence="2" type="ORF">CVT25_002907</name>
</gene>
<comment type="caution">
    <text evidence="2">The sequence shown here is derived from an EMBL/GenBank/DDBJ whole genome shotgun (WGS) entry which is preliminary data.</text>
</comment>
<evidence type="ECO:0000313" key="2">
    <source>
        <dbReference type="EMBL" id="PPQ86157.1"/>
    </source>
</evidence>
<dbReference type="EMBL" id="NHYD01002548">
    <property type="protein sequence ID" value="PPQ86157.1"/>
    <property type="molecule type" value="Genomic_DNA"/>
</dbReference>
<dbReference type="InParanoid" id="A0A409X5Z7"/>
<evidence type="ECO:0000256" key="1">
    <source>
        <dbReference type="SAM" id="MobiDB-lite"/>
    </source>
</evidence>
<feature type="compositionally biased region" description="Polar residues" evidence="1">
    <location>
        <begin position="55"/>
        <end position="102"/>
    </location>
</feature>
<dbReference type="AlphaFoldDB" id="A0A409X5Z7"/>
<dbReference type="Proteomes" id="UP000283269">
    <property type="component" value="Unassembled WGS sequence"/>
</dbReference>
<name>A0A409X5Z7_PSICY</name>
<evidence type="ECO:0000313" key="3">
    <source>
        <dbReference type="Proteomes" id="UP000283269"/>
    </source>
</evidence>